<dbReference type="EMBL" id="JANTHZ010000001">
    <property type="protein sequence ID" value="MCS0493594.1"/>
    <property type="molecule type" value="Genomic_DNA"/>
</dbReference>
<protein>
    <submittedName>
        <fullName evidence="2">Uncharacterized protein</fullName>
    </submittedName>
</protein>
<gene>
    <name evidence="2" type="ORF">NVS89_00690</name>
</gene>
<reference evidence="2" key="1">
    <citation type="submission" date="2022-08" db="EMBL/GenBank/DDBJ databases">
        <authorList>
            <person name="Li F."/>
        </authorList>
    </citation>
    <scope>NUCLEOTIDE SEQUENCE</scope>
    <source>
        <strain evidence="2">MQZ15Z-1</strain>
    </source>
</reference>
<accession>A0A9X2PA25</accession>
<evidence type="ECO:0000256" key="1">
    <source>
        <dbReference type="SAM" id="MobiDB-lite"/>
    </source>
</evidence>
<dbReference type="RefSeq" id="WP_258730545.1">
    <property type="nucleotide sequence ID" value="NZ_JANTHZ010000001.1"/>
</dbReference>
<evidence type="ECO:0000313" key="3">
    <source>
        <dbReference type="Proteomes" id="UP001151088"/>
    </source>
</evidence>
<feature type="compositionally biased region" description="Pro residues" evidence="1">
    <location>
        <begin position="666"/>
        <end position="704"/>
    </location>
</feature>
<name>A0A9X2PA25_9HYPH</name>
<dbReference type="Proteomes" id="UP001151088">
    <property type="component" value="Unassembled WGS sequence"/>
</dbReference>
<evidence type="ECO:0000313" key="2">
    <source>
        <dbReference type="EMBL" id="MCS0493594.1"/>
    </source>
</evidence>
<organism evidence="2 3">
    <name type="scientific">Ancylobacter mangrovi</name>
    <dbReference type="NCBI Taxonomy" id="2972472"/>
    <lineage>
        <taxon>Bacteria</taxon>
        <taxon>Pseudomonadati</taxon>
        <taxon>Pseudomonadota</taxon>
        <taxon>Alphaproteobacteria</taxon>
        <taxon>Hyphomicrobiales</taxon>
        <taxon>Xanthobacteraceae</taxon>
        <taxon>Ancylobacter</taxon>
    </lineage>
</organism>
<dbReference type="AlphaFoldDB" id="A0A9X2PA25"/>
<feature type="region of interest" description="Disordered" evidence="1">
    <location>
        <begin position="665"/>
        <end position="704"/>
    </location>
</feature>
<sequence length="704" mass="75037">MRKTFLIAIIALPVVVIGGYLGLKGYVAHFAERQIADLFGELKAVGVEASYGSVSYDVFEGRFELDNVSFAAPGEGTLKVGSFLAFGLEERSPSRVFAKRVELNGVAFDGPLPLAPATDASYRAPHIEVDAFEAPVELSSPDALPWQLALAFIESATAERIAIPESTTSTWTGEDTAQTQTDIVHGATTLEQLAQGRIAKASVEPSHFSVKSAEVDATGTVGRIDAASIDVAAMLILLDPDRRQSEQDFRTLYGSLTIDGYQLASPSGIQQGWHRLEIKDVEIKPSAIPTEDLIAASEKARDYAIAGERLPEEDKVELLRAMADVYDGLRIGSITFSDLTSREPDGGSGTLASLKAGPLADGRLDHFTLDDFKGTDGKGAPLRIGHMALTGLRPGAVMEMAADSMDDPDGVASLSWFMQLSGLIDSVDLTGAAAPSGDKSDPLTIDRLALSFQGEADTLPTRFSASLRMSGPTSAIENDKPVFALVPDGMKRASVAVDLAGNWDEDTSKVTLAPLYIEVSDAFSLSAKMELSDVDESVFSAQPDEVMAGALQANVKLVELTVRDSGIYERKLHEAARQQNLDPASIRQLFAGFAELLLSQAVSNRPELEPAVQSFIGFIQQPMSTLALRITPRREPLPVEDVVKALQGDDPLALVDELNFAVMDPLGPPGVPTGLPPASSPSAPMPLKPTPLKPTVPKPAPLRP</sequence>
<proteinExistence type="predicted"/>
<comment type="caution">
    <text evidence="2">The sequence shown here is derived from an EMBL/GenBank/DDBJ whole genome shotgun (WGS) entry which is preliminary data.</text>
</comment>
<keyword evidence="3" id="KW-1185">Reference proteome</keyword>